<evidence type="ECO:0000256" key="1">
    <source>
        <dbReference type="ARBA" id="ARBA00008383"/>
    </source>
</evidence>
<dbReference type="EMBL" id="UYRT01082908">
    <property type="protein sequence ID" value="VDN26664.1"/>
    <property type="molecule type" value="Genomic_DNA"/>
</dbReference>
<name>A0A183E492_9BILA</name>
<evidence type="ECO:0000313" key="4">
    <source>
        <dbReference type="Proteomes" id="UP000271098"/>
    </source>
</evidence>
<keyword evidence="4" id="KW-1185">Reference proteome</keyword>
<dbReference type="PANTHER" id="PTHR48207:SF3">
    <property type="entry name" value="SUCCINATE--HYDROXYMETHYLGLUTARATE COA-TRANSFERASE"/>
    <property type="match status" value="1"/>
</dbReference>
<dbReference type="Proteomes" id="UP000271098">
    <property type="component" value="Unassembled WGS sequence"/>
</dbReference>
<dbReference type="Pfam" id="PF02515">
    <property type="entry name" value="CoA_transf_3"/>
    <property type="match status" value="1"/>
</dbReference>
<gene>
    <name evidence="3" type="ORF">GPUH_LOCUS15783</name>
</gene>
<evidence type="ECO:0000313" key="5">
    <source>
        <dbReference type="WBParaSite" id="GPUH_0001580501-mRNA-1"/>
    </source>
</evidence>
<dbReference type="PANTHER" id="PTHR48207">
    <property type="entry name" value="SUCCINATE--HYDROXYMETHYLGLUTARATE COA-TRANSFERASE"/>
    <property type="match status" value="1"/>
</dbReference>
<dbReference type="OrthoDB" id="5863171at2759"/>
<dbReference type="InterPro" id="IPR003673">
    <property type="entry name" value="CoA-Trfase_fam_III"/>
</dbReference>
<dbReference type="Gene3D" id="3.40.50.10540">
    <property type="entry name" value="Crotonobetainyl-coa:carnitine coa-transferase, domain 1"/>
    <property type="match status" value="1"/>
</dbReference>
<dbReference type="SUPFAM" id="SSF89796">
    <property type="entry name" value="CoA-transferase family III (CaiB/BaiF)"/>
    <property type="match status" value="1"/>
</dbReference>
<organism evidence="5">
    <name type="scientific">Gongylonema pulchrum</name>
    <dbReference type="NCBI Taxonomy" id="637853"/>
    <lineage>
        <taxon>Eukaryota</taxon>
        <taxon>Metazoa</taxon>
        <taxon>Ecdysozoa</taxon>
        <taxon>Nematoda</taxon>
        <taxon>Chromadorea</taxon>
        <taxon>Rhabditida</taxon>
        <taxon>Spirurina</taxon>
        <taxon>Spiruromorpha</taxon>
        <taxon>Spiruroidea</taxon>
        <taxon>Gongylonematidae</taxon>
        <taxon>Gongylonema</taxon>
    </lineage>
</organism>
<evidence type="ECO:0000313" key="3">
    <source>
        <dbReference type="EMBL" id="VDN26664.1"/>
    </source>
</evidence>
<evidence type="ECO:0000256" key="2">
    <source>
        <dbReference type="ARBA" id="ARBA00022679"/>
    </source>
</evidence>
<accession>A0A183E492</accession>
<proteinExistence type="inferred from homology"/>
<dbReference type="AlphaFoldDB" id="A0A183E492"/>
<dbReference type="InterPro" id="IPR023606">
    <property type="entry name" value="CoA-Trfase_III_dom_1_sf"/>
</dbReference>
<keyword evidence="2" id="KW-0808">Transferase</keyword>
<protein>
    <submittedName>
        <fullName evidence="5">GED domain-containing protein</fullName>
    </submittedName>
</protein>
<sequence>MPSIAEDQRFRSNKDRIKNKNDLTELLSKRFLEEDLKYWERTVTDDSLTSAPVNNLQEAFEHPQVKHLNLVQEMYHREMGPMRVIGPVVQYSEAVNRIRSPPPVLGEHTREVLQSELAIENEELEKLKKLRVIQY</sequence>
<dbReference type="InterPro" id="IPR050483">
    <property type="entry name" value="CoA-transferase_III_domain"/>
</dbReference>
<reference evidence="5" key="1">
    <citation type="submission" date="2016-06" db="UniProtKB">
        <authorList>
            <consortium name="WormBaseParasite"/>
        </authorList>
    </citation>
    <scope>IDENTIFICATION</scope>
</reference>
<dbReference type="WBParaSite" id="GPUH_0001580501-mRNA-1">
    <property type="protein sequence ID" value="GPUH_0001580501-mRNA-1"/>
    <property type="gene ID" value="GPUH_0001580501"/>
</dbReference>
<reference evidence="3 4" key="2">
    <citation type="submission" date="2018-11" db="EMBL/GenBank/DDBJ databases">
        <authorList>
            <consortium name="Pathogen Informatics"/>
        </authorList>
    </citation>
    <scope>NUCLEOTIDE SEQUENCE [LARGE SCALE GENOMIC DNA]</scope>
</reference>
<comment type="similarity">
    <text evidence="1">Belongs to the CoA-transferase III family.</text>
</comment>
<dbReference type="GO" id="GO:0005739">
    <property type="term" value="C:mitochondrion"/>
    <property type="evidence" value="ECO:0007669"/>
    <property type="project" value="TreeGrafter"/>
</dbReference>
<dbReference type="GO" id="GO:0047369">
    <property type="term" value="F:succinate-hydroxymethylglutarate CoA-transferase activity"/>
    <property type="evidence" value="ECO:0007669"/>
    <property type="project" value="TreeGrafter"/>
</dbReference>